<accession>A0A9K3PLI2</accession>
<name>A0A9K3PLI2_9STRA</name>
<protein>
    <submittedName>
        <fullName evidence="1">Uncharacterized protein</fullName>
    </submittedName>
</protein>
<sequence>MEHHVGVVFVEINLEPCRCQPSLTQLNFEIKQDMPRRKWCVVCALCVTLLGTLRPLLTILNPVPTTTLEKCPRPRQHIPYQDAKTPLLCGIKQDMLRSYCRVCSVLSSCLELGDFCLHFVPRFQQQERLRSAHVPSTYSLGDDFDQVLDIDCEVAIVRFSFPCSKEDGENSQGHVTPSSYVTLFQEAQLTCKTKLVILFP</sequence>
<reference evidence="1" key="2">
    <citation type="submission" date="2021-04" db="EMBL/GenBank/DDBJ databases">
        <authorList>
            <person name="Podell S."/>
        </authorList>
    </citation>
    <scope>NUCLEOTIDE SEQUENCE</scope>
    <source>
        <strain evidence="1">Hildebrandi</strain>
    </source>
</reference>
<proteinExistence type="predicted"/>
<organism evidence="1 2">
    <name type="scientific">Nitzschia inconspicua</name>
    <dbReference type="NCBI Taxonomy" id="303405"/>
    <lineage>
        <taxon>Eukaryota</taxon>
        <taxon>Sar</taxon>
        <taxon>Stramenopiles</taxon>
        <taxon>Ochrophyta</taxon>
        <taxon>Bacillariophyta</taxon>
        <taxon>Bacillariophyceae</taxon>
        <taxon>Bacillariophycidae</taxon>
        <taxon>Bacillariales</taxon>
        <taxon>Bacillariaceae</taxon>
        <taxon>Nitzschia</taxon>
    </lineage>
</organism>
<dbReference type="EMBL" id="JAGRRH010000017">
    <property type="protein sequence ID" value="KAG7351703.1"/>
    <property type="molecule type" value="Genomic_DNA"/>
</dbReference>
<comment type="caution">
    <text evidence="1">The sequence shown here is derived from an EMBL/GenBank/DDBJ whole genome shotgun (WGS) entry which is preliminary data.</text>
</comment>
<keyword evidence="2" id="KW-1185">Reference proteome</keyword>
<evidence type="ECO:0000313" key="1">
    <source>
        <dbReference type="EMBL" id="KAG7351703.1"/>
    </source>
</evidence>
<dbReference type="Proteomes" id="UP000693970">
    <property type="component" value="Unassembled WGS sequence"/>
</dbReference>
<gene>
    <name evidence="1" type="ORF">IV203_007751</name>
</gene>
<reference evidence="1" key="1">
    <citation type="journal article" date="2021" name="Sci. Rep.">
        <title>Diploid genomic architecture of Nitzschia inconspicua, an elite biomass production diatom.</title>
        <authorList>
            <person name="Oliver A."/>
            <person name="Podell S."/>
            <person name="Pinowska A."/>
            <person name="Traller J.C."/>
            <person name="Smith S.R."/>
            <person name="McClure R."/>
            <person name="Beliaev A."/>
            <person name="Bohutskyi P."/>
            <person name="Hill E.A."/>
            <person name="Rabines A."/>
            <person name="Zheng H."/>
            <person name="Allen L.Z."/>
            <person name="Kuo A."/>
            <person name="Grigoriev I.V."/>
            <person name="Allen A.E."/>
            <person name="Hazlebeck D."/>
            <person name="Allen E.E."/>
        </authorList>
    </citation>
    <scope>NUCLEOTIDE SEQUENCE</scope>
    <source>
        <strain evidence="1">Hildebrandi</strain>
    </source>
</reference>
<dbReference type="AlphaFoldDB" id="A0A9K3PLI2"/>
<evidence type="ECO:0000313" key="2">
    <source>
        <dbReference type="Proteomes" id="UP000693970"/>
    </source>
</evidence>